<evidence type="ECO:0000256" key="1">
    <source>
        <dbReference type="SAM" id="SignalP"/>
    </source>
</evidence>
<dbReference type="AlphaFoldDB" id="A0A432YXZ5"/>
<dbReference type="EMBL" id="PIQA01000001">
    <property type="protein sequence ID" value="RUO68143.1"/>
    <property type="molecule type" value="Genomic_DNA"/>
</dbReference>
<keyword evidence="1" id="KW-0732">Signal</keyword>
<evidence type="ECO:0000313" key="2">
    <source>
        <dbReference type="EMBL" id="RUO68143.1"/>
    </source>
</evidence>
<evidence type="ECO:0000313" key="3">
    <source>
        <dbReference type="Proteomes" id="UP000288361"/>
    </source>
</evidence>
<dbReference type="InterPro" id="IPR005619">
    <property type="entry name" value="Uncharacterised_YajG"/>
</dbReference>
<dbReference type="PROSITE" id="PS51257">
    <property type="entry name" value="PROKAR_LIPOPROTEIN"/>
    <property type="match status" value="1"/>
</dbReference>
<evidence type="ECO:0008006" key="4">
    <source>
        <dbReference type="Google" id="ProtNLM"/>
    </source>
</evidence>
<accession>A0A432YXZ5</accession>
<sequence>MLRFILVLILTPLVAACSSQPDPLIISTTPVNDTFSIKVNQLEVVDTRTYSYLYRHKKDDDKATFAPPQQPLTKIVHDSLTPLTDSAPSGQGLKWYVSIEKALIDAKTSALKYELEHHVRIRVEAVRDNRRYSNFYTGKAQSSGALKPAQATIERQFRNLLNNVLNDIANDPKLRLSEREVY</sequence>
<dbReference type="Pfam" id="PF03923">
    <property type="entry name" value="Lipoprotein_16"/>
    <property type="match status" value="1"/>
</dbReference>
<proteinExistence type="predicted"/>
<feature type="signal peptide" evidence="1">
    <location>
        <begin position="1"/>
        <end position="15"/>
    </location>
</feature>
<name>A0A432YXZ5_9GAMM</name>
<protein>
    <recommendedName>
        <fullName evidence="4">ABC-type transport auxiliary lipoprotein component domain-containing protein</fullName>
    </recommendedName>
</protein>
<dbReference type="Proteomes" id="UP000288361">
    <property type="component" value="Unassembled WGS sequence"/>
</dbReference>
<reference evidence="2 3" key="1">
    <citation type="journal article" date="2011" name="Front. Microbiol.">
        <title>Genomic signatures of strain selection and enhancement in Bacillus atrophaeus var. globigii, a historical biowarfare simulant.</title>
        <authorList>
            <person name="Gibbons H.S."/>
            <person name="Broomall S.M."/>
            <person name="McNew L.A."/>
            <person name="Daligault H."/>
            <person name="Chapman C."/>
            <person name="Bruce D."/>
            <person name="Karavis M."/>
            <person name="Krepps M."/>
            <person name="McGregor P.A."/>
            <person name="Hong C."/>
            <person name="Park K.H."/>
            <person name="Akmal A."/>
            <person name="Feldman A."/>
            <person name="Lin J.S."/>
            <person name="Chang W.E."/>
            <person name="Higgs B.W."/>
            <person name="Demirev P."/>
            <person name="Lindquist J."/>
            <person name="Liem A."/>
            <person name="Fochler E."/>
            <person name="Read T.D."/>
            <person name="Tapia R."/>
            <person name="Johnson S."/>
            <person name="Bishop-Lilly K.A."/>
            <person name="Detter C."/>
            <person name="Han C."/>
            <person name="Sozhamannan S."/>
            <person name="Rosenzweig C.N."/>
            <person name="Skowronski E.W."/>
        </authorList>
    </citation>
    <scope>NUCLEOTIDE SEQUENCE [LARGE SCALE GENOMIC DNA]</scope>
    <source>
        <strain evidence="2 3">TPS4-2</strain>
    </source>
</reference>
<gene>
    <name evidence="2" type="ORF">CWI73_04690</name>
</gene>
<dbReference type="RefSeq" id="WP_126751749.1">
    <property type="nucleotide sequence ID" value="NZ_JBHUMT010000016.1"/>
</dbReference>
<organism evidence="2 3">
    <name type="scientific">Idiomarina piscisalsi</name>
    <dbReference type="NCBI Taxonomy" id="1096243"/>
    <lineage>
        <taxon>Bacteria</taxon>
        <taxon>Pseudomonadati</taxon>
        <taxon>Pseudomonadota</taxon>
        <taxon>Gammaproteobacteria</taxon>
        <taxon>Alteromonadales</taxon>
        <taxon>Idiomarinaceae</taxon>
        <taxon>Idiomarina</taxon>
    </lineage>
</organism>
<comment type="caution">
    <text evidence="2">The sequence shown here is derived from an EMBL/GenBank/DDBJ whole genome shotgun (WGS) entry which is preliminary data.</text>
</comment>
<feature type="chain" id="PRO_5019080377" description="ABC-type transport auxiliary lipoprotein component domain-containing protein" evidence="1">
    <location>
        <begin position="16"/>
        <end position="182"/>
    </location>
</feature>